<accession>Q3A1Z6</accession>
<dbReference type="Proteomes" id="UP000002534">
    <property type="component" value="Chromosome"/>
</dbReference>
<dbReference type="eggNOG" id="COG2834">
    <property type="taxonomic scope" value="Bacteria"/>
</dbReference>
<organism evidence="3 4">
    <name type="scientific">Syntrophotalea carbinolica (strain DSM 2380 / NBRC 103641 / GraBd1)</name>
    <name type="common">Pelobacter carbinolicus</name>
    <dbReference type="NCBI Taxonomy" id="338963"/>
    <lineage>
        <taxon>Bacteria</taxon>
        <taxon>Pseudomonadati</taxon>
        <taxon>Thermodesulfobacteriota</taxon>
        <taxon>Desulfuromonadia</taxon>
        <taxon>Desulfuromonadales</taxon>
        <taxon>Syntrophotaleaceae</taxon>
        <taxon>Syntrophotalea</taxon>
    </lineage>
</organism>
<protein>
    <recommendedName>
        <fullName evidence="2">Uncharacterized protein TP-0789 domain-containing protein</fullName>
    </recommendedName>
</protein>
<dbReference type="CDD" id="cd16329">
    <property type="entry name" value="LolA_like"/>
    <property type="match status" value="1"/>
</dbReference>
<name>Q3A1Z6_SYNC1</name>
<keyword evidence="1" id="KW-0732">Signal</keyword>
<dbReference type="Pfam" id="PF17131">
    <property type="entry name" value="LolA_like"/>
    <property type="match status" value="1"/>
</dbReference>
<evidence type="ECO:0000256" key="1">
    <source>
        <dbReference type="SAM" id="SignalP"/>
    </source>
</evidence>
<proteinExistence type="predicted"/>
<evidence type="ECO:0000259" key="2">
    <source>
        <dbReference type="Pfam" id="PF17131"/>
    </source>
</evidence>
<feature type="chain" id="PRO_5004223522" description="Uncharacterized protein TP-0789 domain-containing protein" evidence="1">
    <location>
        <begin position="25"/>
        <end position="250"/>
    </location>
</feature>
<dbReference type="EMBL" id="CP000142">
    <property type="protein sequence ID" value="ABA89611.1"/>
    <property type="molecule type" value="Genomic_DNA"/>
</dbReference>
<dbReference type="Gene3D" id="2.50.20.10">
    <property type="entry name" value="Lipoprotein localisation LolA/LolB/LppX"/>
    <property type="match status" value="1"/>
</dbReference>
<evidence type="ECO:0000313" key="3">
    <source>
        <dbReference type="EMBL" id="ABA89611.1"/>
    </source>
</evidence>
<gene>
    <name evidence="3" type="ordered locus">Pcar_2372</name>
</gene>
<reference evidence="4" key="1">
    <citation type="submission" date="2005-10" db="EMBL/GenBank/DDBJ databases">
        <title>Complete sequence of Pelobacter carbinolicus DSM 2380.</title>
        <authorList>
            <person name="Copeland A."/>
            <person name="Lucas S."/>
            <person name="Lapidus A."/>
            <person name="Barry K."/>
            <person name="Detter J.C."/>
            <person name="Glavina T."/>
            <person name="Hammon N."/>
            <person name="Israni S."/>
            <person name="Pitluck S."/>
            <person name="Chertkov O."/>
            <person name="Schmutz J."/>
            <person name="Larimer F."/>
            <person name="Land M."/>
            <person name="Kyrpides N."/>
            <person name="Ivanova N."/>
            <person name="Richardson P."/>
        </authorList>
    </citation>
    <scope>NUCLEOTIDE SEQUENCE [LARGE SCALE GENOMIC DNA]</scope>
    <source>
        <strain evidence="4">DSM 2380 / NBRC 103641 / GraBd1</strain>
    </source>
</reference>
<dbReference type="AlphaFoldDB" id="Q3A1Z6"/>
<evidence type="ECO:0000313" key="4">
    <source>
        <dbReference type="Proteomes" id="UP000002534"/>
    </source>
</evidence>
<feature type="domain" description="Uncharacterized protein TP-0789" evidence="2">
    <location>
        <begin position="71"/>
        <end position="249"/>
    </location>
</feature>
<reference evidence="3 4" key="2">
    <citation type="journal article" date="2012" name="BMC Genomics">
        <title>The genome of Pelobacter carbinolicus reveals surprising metabolic capabilities and physiological features.</title>
        <authorList>
            <person name="Aklujkar M."/>
            <person name="Haveman S.A."/>
            <person name="Didonato R.Jr."/>
            <person name="Chertkov O."/>
            <person name="Han C.S."/>
            <person name="Land M.L."/>
            <person name="Brown P."/>
            <person name="Lovley D.R."/>
        </authorList>
    </citation>
    <scope>NUCLEOTIDE SEQUENCE [LARGE SCALE GENOMIC DNA]</scope>
    <source>
        <strain evidence="4">DSM 2380 / NBRC 103641 / GraBd1</strain>
    </source>
</reference>
<dbReference type="KEGG" id="pca:Pcar_2372"/>
<dbReference type="STRING" id="338963.Pcar_2372"/>
<dbReference type="InterPro" id="IPR033399">
    <property type="entry name" value="TP_0789-like"/>
</dbReference>
<dbReference type="HOGENOM" id="CLU_074356_2_0_7"/>
<feature type="signal peptide" evidence="1">
    <location>
        <begin position="1"/>
        <end position="24"/>
    </location>
</feature>
<sequence length="250" mass="29503">MMSYKIMLLVFLIIMLVPPCNAPAAPELDLRTLIREVEDQYTGISSQALMRMQVRTEHWQRSLKMEAWSLGRDRFLIRILEPAKERDVATLKSGREVWNYLPKVDRVIKIPPSMMGGAWMGSHITNNDLVKQSHIDQDYDFTLLSETDRFWRIEGQPKPDAAVVWGKIIYQVGKMDRVPQRIAYFDEDMALVREILFDQVQTIGSRRLPMRMVVQPVDKPQEQTILEYYRIEFDLPLREDFFSLRNLKRR</sequence>
<keyword evidence="4" id="KW-1185">Reference proteome</keyword>